<evidence type="ECO:0000313" key="2">
    <source>
        <dbReference type="EMBL" id="GAA4449676.1"/>
    </source>
</evidence>
<feature type="transmembrane region" description="Helical" evidence="1">
    <location>
        <begin position="44"/>
        <end position="63"/>
    </location>
</feature>
<dbReference type="RefSeq" id="WP_344822222.1">
    <property type="nucleotide sequence ID" value="NZ_BAABEZ010000002.1"/>
</dbReference>
<name>A0ABP8MGQ7_9BACT</name>
<reference evidence="3" key="1">
    <citation type="journal article" date="2019" name="Int. J. Syst. Evol. Microbiol.">
        <title>The Global Catalogue of Microorganisms (GCM) 10K type strain sequencing project: providing services to taxonomists for standard genome sequencing and annotation.</title>
        <authorList>
            <consortium name="The Broad Institute Genomics Platform"/>
            <consortium name="The Broad Institute Genome Sequencing Center for Infectious Disease"/>
            <person name="Wu L."/>
            <person name="Ma J."/>
        </authorList>
    </citation>
    <scope>NUCLEOTIDE SEQUENCE [LARGE SCALE GENOMIC DNA]</scope>
    <source>
        <strain evidence="3">JCM 31921</strain>
    </source>
</reference>
<dbReference type="InterPro" id="IPR045755">
    <property type="entry name" value="FtsL-like"/>
</dbReference>
<organism evidence="2 3">
    <name type="scientific">Rurimicrobium arvi</name>
    <dbReference type="NCBI Taxonomy" id="2049916"/>
    <lineage>
        <taxon>Bacteria</taxon>
        <taxon>Pseudomonadati</taxon>
        <taxon>Bacteroidota</taxon>
        <taxon>Chitinophagia</taxon>
        <taxon>Chitinophagales</taxon>
        <taxon>Chitinophagaceae</taxon>
        <taxon>Rurimicrobium</taxon>
    </lineage>
</organism>
<keyword evidence="3" id="KW-1185">Reference proteome</keyword>
<evidence type="ECO:0008006" key="4">
    <source>
        <dbReference type="Google" id="ProtNLM"/>
    </source>
</evidence>
<evidence type="ECO:0000256" key="1">
    <source>
        <dbReference type="SAM" id="Phobius"/>
    </source>
</evidence>
<keyword evidence="1" id="KW-0812">Transmembrane</keyword>
<keyword evidence="1" id="KW-0472">Membrane</keyword>
<dbReference type="Proteomes" id="UP001501410">
    <property type="component" value="Unassembled WGS sequence"/>
</dbReference>
<gene>
    <name evidence="2" type="ORF">GCM10023092_04380</name>
</gene>
<evidence type="ECO:0000313" key="3">
    <source>
        <dbReference type="Proteomes" id="UP001501410"/>
    </source>
</evidence>
<sequence>MSQEEIIQEETASSGTQKVVAAKLDWRSVVDRISYNGIVKNVPYLAFIVLLGVFYIANSHLATEMQRERDAQQKALKELRWRNMDVQSKLMNAGMEAEVIRRGAGLGMKPLMIPAYKVVIDSVKGVVKK</sequence>
<dbReference type="Pfam" id="PF19579">
    <property type="entry name" value="FtsL_2"/>
    <property type="match status" value="1"/>
</dbReference>
<dbReference type="EMBL" id="BAABEZ010000002">
    <property type="protein sequence ID" value="GAA4449676.1"/>
    <property type="molecule type" value="Genomic_DNA"/>
</dbReference>
<proteinExistence type="predicted"/>
<protein>
    <recommendedName>
        <fullName evidence="4">Cell division protein FtsL</fullName>
    </recommendedName>
</protein>
<accession>A0ABP8MGQ7</accession>
<comment type="caution">
    <text evidence="2">The sequence shown here is derived from an EMBL/GenBank/DDBJ whole genome shotgun (WGS) entry which is preliminary data.</text>
</comment>
<keyword evidence="1" id="KW-1133">Transmembrane helix</keyword>